<evidence type="ECO:0000313" key="3">
    <source>
        <dbReference type="EMBL" id="PIZ60080.1"/>
    </source>
</evidence>
<name>A0A2M7TTQ0_9BACT</name>
<keyword evidence="1" id="KW-0808">Transferase</keyword>
<evidence type="ECO:0000313" key="4">
    <source>
        <dbReference type="Proteomes" id="UP000229336"/>
    </source>
</evidence>
<dbReference type="PROSITE" id="PS00105">
    <property type="entry name" value="AA_TRANSFER_CLASS_1"/>
    <property type="match status" value="1"/>
</dbReference>
<dbReference type="Gene3D" id="3.40.640.10">
    <property type="entry name" value="Type I PLP-dependent aspartate aminotransferase-like (Major domain)"/>
    <property type="match status" value="1"/>
</dbReference>
<dbReference type="SUPFAM" id="SSF53383">
    <property type="entry name" value="PLP-dependent transferases"/>
    <property type="match status" value="1"/>
</dbReference>
<dbReference type="Gene3D" id="3.90.1150.10">
    <property type="entry name" value="Aspartate Aminotransferase, domain 1"/>
    <property type="match status" value="1"/>
</dbReference>
<dbReference type="GO" id="GO:0030170">
    <property type="term" value="F:pyridoxal phosphate binding"/>
    <property type="evidence" value="ECO:0007669"/>
    <property type="project" value="InterPro"/>
</dbReference>
<evidence type="ECO:0000256" key="1">
    <source>
        <dbReference type="RuleBase" id="RU000481"/>
    </source>
</evidence>
<dbReference type="Proteomes" id="UP000229336">
    <property type="component" value="Unassembled WGS sequence"/>
</dbReference>
<organism evidence="3 4">
    <name type="scientific">Candidatus Shapirobacteria bacterium CG_4_10_14_0_2_um_filter_40_12</name>
    <dbReference type="NCBI Taxonomy" id="1974871"/>
    <lineage>
        <taxon>Bacteria</taxon>
        <taxon>Candidatus Shapironibacteriota</taxon>
    </lineage>
</organism>
<dbReference type="CDD" id="cd00609">
    <property type="entry name" value="AAT_like"/>
    <property type="match status" value="1"/>
</dbReference>
<dbReference type="InterPro" id="IPR004839">
    <property type="entry name" value="Aminotransferase_I/II_large"/>
</dbReference>
<keyword evidence="1" id="KW-0032">Aminotransferase</keyword>
<dbReference type="InterPro" id="IPR015421">
    <property type="entry name" value="PyrdxlP-dep_Trfase_major"/>
</dbReference>
<gene>
    <name evidence="3" type="ORF">COY20_01450</name>
</gene>
<sequence>MSSCSPKTKEVFQNLKAADLQEYPDPNATELKNAIANRFGISPEMITPSSGTDELIDTLPRLLLSKGDRAVIIRPTFFRFGEATSREGGEIIKVDTNLENHFRFDESTARQVIEQSRQPKTDIVWLCNPNNPTGQIISSELLKWVISEAKAFVIVDEVFSGLLDPTSTNKTLELAKTHQNVLFLRSLSKVDGLSAIRIGWGIGHPKTIELIEKWRLPFNTSTLAQKIAIAALEDTQHTADVRNLIINERQFLEQQISLIPGLELISGSQANIFLLRHKQKDLFQQLFQRGILVADFRQADGLEDMGFVRITVQDNNKNLKLLKALQRI</sequence>
<comment type="cofactor">
    <cofactor evidence="1">
        <name>pyridoxal 5'-phosphate</name>
        <dbReference type="ChEBI" id="CHEBI:597326"/>
    </cofactor>
</comment>
<dbReference type="InterPro" id="IPR015424">
    <property type="entry name" value="PyrdxlP-dep_Trfase"/>
</dbReference>
<dbReference type="EC" id="2.6.1.-" evidence="1"/>
<evidence type="ECO:0000259" key="2">
    <source>
        <dbReference type="Pfam" id="PF00155"/>
    </source>
</evidence>
<dbReference type="EMBL" id="PFNX01000031">
    <property type="protein sequence ID" value="PIZ60080.1"/>
    <property type="molecule type" value="Genomic_DNA"/>
</dbReference>
<dbReference type="AlphaFoldDB" id="A0A2M7TTQ0"/>
<accession>A0A2M7TTQ0</accession>
<comment type="caution">
    <text evidence="3">The sequence shown here is derived from an EMBL/GenBank/DDBJ whole genome shotgun (WGS) entry which is preliminary data.</text>
</comment>
<dbReference type="InterPro" id="IPR004838">
    <property type="entry name" value="NHTrfase_class1_PyrdxlP-BS"/>
</dbReference>
<dbReference type="InterPro" id="IPR015422">
    <property type="entry name" value="PyrdxlP-dep_Trfase_small"/>
</dbReference>
<comment type="similarity">
    <text evidence="1">Belongs to the class-I pyridoxal-phosphate-dependent aminotransferase family.</text>
</comment>
<feature type="domain" description="Aminotransferase class I/classII large" evidence="2">
    <location>
        <begin position="8"/>
        <end position="324"/>
    </location>
</feature>
<reference evidence="4" key="1">
    <citation type="submission" date="2017-09" db="EMBL/GenBank/DDBJ databases">
        <title>Depth-based differentiation of microbial function through sediment-hosted aquifers and enrichment of novel symbionts in the deep terrestrial subsurface.</title>
        <authorList>
            <person name="Probst A.J."/>
            <person name="Ladd B."/>
            <person name="Jarett J.K."/>
            <person name="Geller-Mcgrath D.E."/>
            <person name="Sieber C.M.K."/>
            <person name="Emerson J.B."/>
            <person name="Anantharaman K."/>
            <person name="Thomas B.C."/>
            <person name="Malmstrom R."/>
            <person name="Stieglmeier M."/>
            <person name="Klingl A."/>
            <person name="Woyke T."/>
            <person name="Ryan C.M."/>
            <person name="Banfield J.F."/>
        </authorList>
    </citation>
    <scope>NUCLEOTIDE SEQUENCE [LARGE SCALE GENOMIC DNA]</scope>
</reference>
<dbReference type="GO" id="GO:0008483">
    <property type="term" value="F:transaminase activity"/>
    <property type="evidence" value="ECO:0007669"/>
    <property type="project" value="UniProtKB-KW"/>
</dbReference>
<protein>
    <recommendedName>
        <fullName evidence="1">Aminotransferase</fullName>
        <ecNumber evidence="1">2.6.1.-</ecNumber>
    </recommendedName>
</protein>
<proteinExistence type="inferred from homology"/>
<dbReference type="Pfam" id="PF00155">
    <property type="entry name" value="Aminotran_1_2"/>
    <property type="match status" value="1"/>
</dbReference>
<dbReference type="PANTHER" id="PTHR42885">
    <property type="entry name" value="HISTIDINOL-PHOSPHATE AMINOTRANSFERASE-RELATED"/>
    <property type="match status" value="1"/>
</dbReference>